<sequence length="101" mass="10908">MVFAAGYAADLLHVFLNDGGQRVVEAVVGLAHLEVDVGILHGAAHHRPLGVQRGGAERGERLPVEQGGECFVGHLLHLIYLVRGAEAVEEMHEGDARLDRR</sequence>
<reference evidence="1" key="1">
    <citation type="submission" date="2019-08" db="EMBL/GenBank/DDBJ databases">
        <authorList>
            <person name="Kucharzyk K."/>
            <person name="Murdoch R.W."/>
            <person name="Higgins S."/>
            <person name="Loffler F."/>
        </authorList>
    </citation>
    <scope>NUCLEOTIDE SEQUENCE</scope>
</reference>
<accession>A0A645IFD1</accession>
<protein>
    <submittedName>
        <fullName evidence="1">Uncharacterized protein</fullName>
    </submittedName>
</protein>
<proteinExistence type="predicted"/>
<comment type="caution">
    <text evidence="1">The sequence shown here is derived from an EMBL/GenBank/DDBJ whole genome shotgun (WGS) entry which is preliminary data.</text>
</comment>
<name>A0A645IFD1_9ZZZZ</name>
<organism evidence="1">
    <name type="scientific">bioreactor metagenome</name>
    <dbReference type="NCBI Taxonomy" id="1076179"/>
    <lineage>
        <taxon>unclassified sequences</taxon>
        <taxon>metagenomes</taxon>
        <taxon>ecological metagenomes</taxon>
    </lineage>
</organism>
<gene>
    <name evidence="1" type="ORF">SDC9_197656</name>
</gene>
<dbReference type="AlphaFoldDB" id="A0A645IFD1"/>
<dbReference type="EMBL" id="VSSQ01113830">
    <property type="protein sequence ID" value="MPN50031.1"/>
    <property type="molecule type" value="Genomic_DNA"/>
</dbReference>
<evidence type="ECO:0000313" key="1">
    <source>
        <dbReference type="EMBL" id="MPN50031.1"/>
    </source>
</evidence>